<evidence type="ECO:0000313" key="3">
    <source>
        <dbReference type="Proteomes" id="UP000094444"/>
    </source>
</evidence>
<feature type="compositionally biased region" description="Basic residues" evidence="1">
    <location>
        <begin position="116"/>
        <end position="128"/>
    </location>
</feature>
<evidence type="ECO:0000256" key="1">
    <source>
        <dbReference type="SAM" id="MobiDB-lite"/>
    </source>
</evidence>
<protein>
    <recommendedName>
        <fullName evidence="4">SnoaL-like domain-containing protein</fullName>
    </recommendedName>
</protein>
<proteinExistence type="predicted"/>
<keyword evidence="3" id="KW-1185">Reference proteome</keyword>
<comment type="caution">
    <text evidence="2">The sequence shown here is derived from an EMBL/GenBank/DDBJ whole genome shotgun (WGS) entry which is preliminary data.</text>
</comment>
<dbReference type="AlphaFoldDB" id="A0A2P5HTF1"/>
<evidence type="ECO:0000313" key="2">
    <source>
        <dbReference type="EMBL" id="POS73538.1"/>
    </source>
</evidence>
<dbReference type="Proteomes" id="UP000094444">
    <property type="component" value="Unassembled WGS sequence"/>
</dbReference>
<name>A0A2P5HTF1_DIAHE</name>
<dbReference type="OrthoDB" id="2865667at2759"/>
<feature type="region of interest" description="Disordered" evidence="1">
    <location>
        <begin position="116"/>
        <end position="138"/>
    </location>
</feature>
<feature type="compositionally biased region" description="Basic and acidic residues" evidence="1">
    <location>
        <begin position="129"/>
        <end position="138"/>
    </location>
</feature>
<dbReference type="InParanoid" id="A0A2P5HTF1"/>
<gene>
    <name evidence="2" type="ORF">DHEL01_v208068</name>
</gene>
<sequence>MPAGHSNSIFESNRRAARDGEALLWGALCSEPSTVMEYIEKDCVVMNPLLHPDKSFEALTEDSDPSLSDALEKLAISKHRWTSYVMHRHDPTPATANVEMCAVQIMYRMTLIRETTHRHHHHHHHHRHDDKAEEGKTSKPDLQKVDAFCTSTWRQGSSGGWKLCSQQLIPTS</sequence>
<dbReference type="EMBL" id="MAVT02000779">
    <property type="protein sequence ID" value="POS73538.1"/>
    <property type="molecule type" value="Genomic_DNA"/>
</dbReference>
<accession>A0A2P5HTF1</accession>
<evidence type="ECO:0008006" key="4">
    <source>
        <dbReference type="Google" id="ProtNLM"/>
    </source>
</evidence>
<organism evidence="2 3">
    <name type="scientific">Diaporthe helianthi</name>
    <dbReference type="NCBI Taxonomy" id="158607"/>
    <lineage>
        <taxon>Eukaryota</taxon>
        <taxon>Fungi</taxon>
        <taxon>Dikarya</taxon>
        <taxon>Ascomycota</taxon>
        <taxon>Pezizomycotina</taxon>
        <taxon>Sordariomycetes</taxon>
        <taxon>Sordariomycetidae</taxon>
        <taxon>Diaporthales</taxon>
        <taxon>Diaporthaceae</taxon>
        <taxon>Diaporthe</taxon>
    </lineage>
</organism>
<reference evidence="2" key="1">
    <citation type="submission" date="2017-09" db="EMBL/GenBank/DDBJ databases">
        <title>Polyketide synthases of a Diaporthe helianthi virulent isolate.</title>
        <authorList>
            <person name="Baroncelli R."/>
        </authorList>
    </citation>
    <scope>NUCLEOTIDE SEQUENCE [LARGE SCALE GENOMIC DNA]</scope>
    <source>
        <strain evidence="2">7/96</strain>
    </source>
</reference>